<dbReference type="InterPro" id="IPR002933">
    <property type="entry name" value="Peptidase_M20"/>
</dbReference>
<evidence type="ECO:0000256" key="2">
    <source>
        <dbReference type="ARBA" id="ARBA00022670"/>
    </source>
</evidence>
<feature type="signal peptide" evidence="6">
    <location>
        <begin position="1"/>
        <end position="20"/>
    </location>
</feature>
<sequence>MKLYALSLVGLSLSAAPALAGVVSGLSGDADRQRILGSASGLGLEQRAFACDLPPPVAPPADDGLPSAEDVFSGPKALARQAHRLGAVVRVPSVSYDDMEDVDVDSRWKVFGELHRVFEELYPTVYRRMTLTRVNKYGLVFALNGTNTALKPIMLTGHQDVVPVPDPSAWKYPPFSGHFDGSWLWGRGVVDDKNSVVALLSVLEALLENEDWHPRRGIILAFGFDEESLGARGAGAINTYLEATYGRDSMVLLLDEGSSGLELVGDVLYAQPSVAEKGQVNIYYELRVRGGHSSMPIPHTAIGIASELITALEAHPFSPKLVDGSPLHNSYVCRARYSPGADTRVTQLIKDNALEELADLLASYNPQLQYRLQTSQAVDIIRGGLKINAMPEKVEIGVNYRVAPQDSLAGVKQRAVDLAVPIAKKYGISIEAFGKQVDLHSAQDVHAMYDVDYNASLVLTAPMNLEVAPVSPTTGDVWDLFSGTIQDTFAFEGGRVVPVGDIMNGNTDTRFYHGLTRNIFRFVPLRMATAQNMHAIDEALHMEGHLEVARFYYNLVRNFDASDA</sequence>
<keyword evidence="9" id="KW-1185">Reference proteome</keyword>
<dbReference type="InterPro" id="IPR036264">
    <property type="entry name" value="Bact_exopeptidase_dim_dom"/>
</dbReference>
<dbReference type="Pfam" id="PF01546">
    <property type="entry name" value="Peptidase_M20"/>
    <property type="match status" value="1"/>
</dbReference>
<dbReference type="Gene3D" id="3.40.630.10">
    <property type="entry name" value="Zn peptidases"/>
    <property type="match status" value="1"/>
</dbReference>
<feature type="chain" id="PRO_5047360794" description="Peptidase M20 dimerisation domain-containing protein" evidence="6">
    <location>
        <begin position="21"/>
        <end position="564"/>
    </location>
</feature>
<comment type="similarity">
    <text evidence="1">Belongs to the peptidase M20A family.</text>
</comment>
<keyword evidence="5" id="KW-0862">Zinc</keyword>
<feature type="domain" description="Peptidase M20 dimerisation" evidence="7">
    <location>
        <begin position="276"/>
        <end position="425"/>
    </location>
</feature>
<dbReference type="PANTHER" id="PTHR45962:SF1">
    <property type="entry name" value="N-FATTY-ACYL-AMINO ACID SYNTHASE_HYDROLASE PM20D1"/>
    <property type="match status" value="1"/>
</dbReference>
<dbReference type="PROSITE" id="PS00758">
    <property type="entry name" value="ARGE_DAPE_CPG2_1"/>
    <property type="match status" value="1"/>
</dbReference>
<evidence type="ECO:0000256" key="3">
    <source>
        <dbReference type="ARBA" id="ARBA00022723"/>
    </source>
</evidence>
<evidence type="ECO:0000256" key="5">
    <source>
        <dbReference type="ARBA" id="ARBA00022833"/>
    </source>
</evidence>
<dbReference type="SUPFAM" id="SSF53187">
    <property type="entry name" value="Zn-dependent exopeptidases"/>
    <property type="match status" value="1"/>
</dbReference>
<keyword evidence="3" id="KW-0479">Metal-binding</keyword>
<dbReference type="InterPro" id="IPR017141">
    <property type="entry name" value="Pept_M20_carboxypep"/>
</dbReference>
<evidence type="ECO:0000313" key="9">
    <source>
        <dbReference type="Proteomes" id="UP001642502"/>
    </source>
</evidence>
<dbReference type="EMBL" id="CAWUON010000157">
    <property type="protein sequence ID" value="CAK7274751.1"/>
    <property type="molecule type" value="Genomic_DNA"/>
</dbReference>
<reference evidence="8 9" key="1">
    <citation type="submission" date="2024-01" db="EMBL/GenBank/DDBJ databases">
        <authorList>
            <person name="Allen C."/>
            <person name="Tagirdzhanova G."/>
        </authorList>
    </citation>
    <scope>NUCLEOTIDE SEQUENCE [LARGE SCALE GENOMIC DNA]</scope>
    <source>
        <strain evidence="8 9">CBS 119000</strain>
    </source>
</reference>
<dbReference type="CDD" id="cd05674">
    <property type="entry name" value="M20_yscS"/>
    <property type="match status" value="1"/>
</dbReference>
<evidence type="ECO:0000256" key="4">
    <source>
        <dbReference type="ARBA" id="ARBA00022801"/>
    </source>
</evidence>
<keyword evidence="6" id="KW-0732">Signal</keyword>
<protein>
    <recommendedName>
        <fullName evidence="7">Peptidase M20 dimerisation domain-containing protein</fullName>
    </recommendedName>
</protein>
<accession>A0ABP0E519</accession>
<dbReference type="Pfam" id="PF07687">
    <property type="entry name" value="M20_dimer"/>
    <property type="match status" value="1"/>
</dbReference>
<keyword evidence="2" id="KW-0645">Protease</keyword>
<name>A0ABP0E519_9PEZI</name>
<comment type="caution">
    <text evidence="8">The sequence shown here is derived from an EMBL/GenBank/DDBJ whole genome shotgun (WGS) entry which is preliminary data.</text>
</comment>
<dbReference type="InterPro" id="IPR047177">
    <property type="entry name" value="Pept_M20A"/>
</dbReference>
<dbReference type="InterPro" id="IPR001261">
    <property type="entry name" value="ArgE/DapE_CS"/>
</dbReference>
<gene>
    <name evidence="8" type="ORF">SEPCBS119000_006332</name>
</gene>
<evidence type="ECO:0000256" key="1">
    <source>
        <dbReference type="ARBA" id="ARBA00006247"/>
    </source>
</evidence>
<dbReference type="InterPro" id="IPR011650">
    <property type="entry name" value="Peptidase_M20_dimer"/>
</dbReference>
<organism evidence="8 9">
    <name type="scientific">Sporothrix epigloea</name>
    <dbReference type="NCBI Taxonomy" id="1892477"/>
    <lineage>
        <taxon>Eukaryota</taxon>
        <taxon>Fungi</taxon>
        <taxon>Dikarya</taxon>
        <taxon>Ascomycota</taxon>
        <taxon>Pezizomycotina</taxon>
        <taxon>Sordariomycetes</taxon>
        <taxon>Sordariomycetidae</taxon>
        <taxon>Ophiostomatales</taxon>
        <taxon>Ophiostomataceae</taxon>
        <taxon>Sporothrix</taxon>
    </lineage>
</organism>
<dbReference type="Gene3D" id="3.30.70.360">
    <property type="match status" value="1"/>
</dbReference>
<dbReference type="SUPFAM" id="SSF55031">
    <property type="entry name" value="Bacterial exopeptidase dimerisation domain"/>
    <property type="match status" value="1"/>
</dbReference>
<keyword evidence="4" id="KW-0378">Hydrolase</keyword>
<dbReference type="PANTHER" id="PTHR45962">
    <property type="entry name" value="N-FATTY-ACYL-AMINO ACID SYNTHASE/HYDROLASE PM20D1"/>
    <property type="match status" value="1"/>
</dbReference>
<evidence type="ECO:0000259" key="7">
    <source>
        <dbReference type="Pfam" id="PF07687"/>
    </source>
</evidence>
<proteinExistence type="inferred from homology"/>
<dbReference type="PIRSF" id="PIRSF037217">
    <property type="entry name" value="Carboxypeptidase_S"/>
    <property type="match status" value="1"/>
</dbReference>
<dbReference type="Gene3D" id="1.10.150.900">
    <property type="match status" value="1"/>
</dbReference>
<evidence type="ECO:0000313" key="8">
    <source>
        <dbReference type="EMBL" id="CAK7274751.1"/>
    </source>
</evidence>
<dbReference type="Proteomes" id="UP001642502">
    <property type="component" value="Unassembled WGS sequence"/>
</dbReference>
<evidence type="ECO:0000256" key="6">
    <source>
        <dbReference type="SAM" id="SignalP"/>
    </source>
</evidence>